<dbReference type="UniPathway" id="UPA00051">
    <property type="reaction ID" value="UER00465"/>
</dbReference>
<dbReference type="PIRSF" id="PIRSF000098">
    <property type="entry name" value="Homoser_dehydrog"/>
    <property type="match status" value="1"/>
</dbReference>
<organism evidence="12">
    <name type="scientific">marine metagenome</name>
    <dbReference type="NCBI Taxonomy" id="408172"/>
    <lineage>
        <taxon>unclassified sequences</taxon>
        <taxon>metagenomes</taxon>
        <taxon>ecological metagenomes</taxon>
    </lineage>
</organism>
<keyword evidence="7" id="KW-0791">Threonine biosynthesis</keyword>
<gene>
    <name evidence="12" type="ORF">METZ01_LOCUS25048</name>
</gene>
<evidence type="ECO:0000256" key="6">
    <source>
        <dbReference type="ARBA" id="ARBA00022605"/>
    </source>
</evidence>
<dbReference type="Gene3D" id="3.40.50.720">
    <property type="entry name" value="NAD(P)-binding Rossmann-like Domain"/>
    <property type="match status" value="1"/>
</dbReference>
<keyword evidence="10" id="KW-0486">Methionine biosynthesis</keyword>
<accession>A0A381PZY9</accession>
<dbReference type="InterPro" id="IPR016204">
    <property type="entry name" value="HDH"/>
</dbReference>
<dbReference type="InterPro" id="IPR005106">
    <property type="entry name" value="Asp/hSer_DH_NAD-bd"/>
</dbReference>
<keyword evidence="6" id="KW-0028">Amino-acid biosynthesis</keyword>
<dbReference type="AlphaFoldDB" id="A0A381PZY9"/>
<dbReference type="PROSITE" id="PS01042">
    <property type="entry name" value="HOMOSER_DHGENASE"/>
    <property type="match status" value="1"/>
</dbReference>
<comment type="pathway">
    <text evidence="2">Amino-acid biosynthesis; L-methionine biosynthesis via de novo pathway; L-homoserine from L-aspartate: step 3/3.</text>
</comment>
<evidence type="ECO:0000256" key="2">
    <source>
        <dbReference type="ARBA" id="ARBA00005062"/>
    </source>
</evidence>
<feature type="domain" description="ACT" evidence="11">
    <location>
        <begin position="346"/>
        <end position="427"/>
    </location>
</feature>
<dbReference type="EMBL" id="UINC01001146">
    <property type="protein sequence ID" value="SUZ72194.1"/>
    <property type="molecule type" value="Genomic_DNA"/>
</dbReference>
<comment type="pathway">
    <text evidence="1">Amino-acid biosynthesis; L-threonine biosynthesis; L-threonine from L-aspartate: step 3/5.</text>
</comment>
<evidence type="ECO:0000259" key="11">
    <source>
        <dbReference type="PROSITE" id="PS51671"/>
    </source>
</evidence>
<dbReference type="PROSITE" id="PS51671">
    <property type="entry name" value="ACT"/>
    <property type="match status" value="1"/>
</dbReference>
<evidence type="ECO:0000256" key="10">
    <source>
        <dbReference type="ARBA" id="ARBA00023167"/>
    </source>
</evidence>
<dbReference type="InterPro" id="IPR045865">
    <property type="entry name" value="ACT-like_dom_sf"/>
</dbReference>
<dbReference type="InterPro" id="IPR019811">
    <property type="entry name" value="HDH_CS"/>
</dbReference>
<evidence type="ECO:0000256" key="7">
    <source>
        <dbReference type="ARBA" id="ARBA00022697"/>
    </source>
</evidence>
<evidence type="ECO:0000256" key="9">
    <source>
        <dbReference type="ARBA" id="ARBA00023002"/>
    </source>
</evidence>
<evidence type="ECO:0000256" key="3">
    <source>
        <dbReference type="ARBA" id="ARBA00006753"/>
    </source>
</evidence>
<evidence type="ECO:0000313" key="12">
    <source>
        <dbReference type="EMBL" id="SUZ72194.1"/>
    </source>
</evidence>
<reference evidence="12" key="1">
    <citation type="submission" date="2018-05" db="EMBL/GenBank/DDBJ databases">
        <authorList>
            <person name="Lanie J.A."/>
            <person name="Ng W.-L."/>
            <person name="Kazmierczak K.M."/>
            <person name="Andrzejewski T.M."/>
            <person name="Davidsen T.M."/>
            <person name="Wayne K.J."/>
            <person name="Tettelin H."/>
            <person name="Glass J.I."/>
            <person name="Rusch D."/>
            <person name="Podicherti R."/>
            <person name="Tsui H.-C.T."/>
            <person name="Winkler M.E."/>
        </authorList>
    </citation>
    <scope>NUCLEOTIDE SEQUENCE</scope>
</reference>
<comment type="similarity">
    <text evidence="3">Belongs to the homoserine dehydrogenase family.</text>
</comment>
<keyword evidence="8" id="KW-0521">NADP</keyword>
<dbReference type="Pfam" id="PF03447">
    <property type="entry name" value="NAD_binding_3"/>
    <property type="match status" value="1"/>
</dbReference>
<dbReference type="SUPFAM" id="SSF55021">
    <property type="entry name" value="ACT-like"/>
    <property type="match status" value="1"/>
</dbReference>
<dbReference type="InterPro" id="IPR002912">
    <property type="entry name" value="ACT_dom"/>
</dbReference>
<evidence type="ECO:0000256" key="4">
    <source>
        <dbReference type="ARBA" id="ARBA00013213"/>
    </source>
</evidence>
<dbReference type="SUPFAM" id="SSF51735">
    <property type="entry name" value="NAD(P)-binding Rossmann-fold domains"/>
    <property type="match status" value="1"/>
</dbReference>
<dbReference type="GO" id="GO:0009086">
    <property type="term" value="P:methionine biosynthetic process"/>
    <property type="evidence" value="ECO:0007669"/>
    <property type="project" value="UniProtKB-KW"/>
</dbReference>
<dbReference type="EC" id="1.1.1.3" evidence="4"/>
<name>A0A381PZY9_9ZZZZ</name>
<dbReference type="PANTHER" id="PTHR43331">
    <property type="entry name" value="HOMOSERINE DEHYDROGENASE"/>
    <property type="match status" value="1"/>
</dbReference>
<dbReference type="Gene3D" id="3.30.70.260">
    <property type="match status" value="1"/>
</dbReference>
<evidence type="ECO:0000256" key="5">
    <source>
        <dbReference type="ARBA" id="ARBA00013376"/>
    </source>
</evidence>
<dbReference type="SUPFAM" id="SSF55347">
    <property type="entry name" value="Glyceraldehyde-3-phosphate dehydrogenase-like, C-terminal domain"/>
    <property type="match status" value="1"/>
</dbReference>
<dbReference type="Gene3D" id="3.30.360.10">
    <property type="entry name" value="Dihydrodipicolinate Reductase, domain 2"/>
    <property type="match status" value="1"/>
</dbReference>
<dbReference type="InterPro" id="IPR001342">
    <property type="entry name" value="HDH_cat"/>
</dbReference>
<dbReference type="PANTHER" id="PTHR43331:SF1">
    <property type="entry name" value="HOMOSERINE DEHYDROGENASE"/>
    <property type="match status" value="1"/>
</dbReference>
<dbReference type="InterPro" id="IPR036291">
    <property type="entry name" value="NAD(P)-bd_dom_sf"/>
</dbReference>
<protein>
    <recommendedName>
        <fullName evidence="5">Homoserine dehydrogenase</fullName>
        <ecNumber evidence="4">1.1.1.3</ecNumber>
    </recommendedName>
</protein>
<keyword evidence="9" id="KW-0560">Oxidoreductase</keyword>
<dbReference type="NCBIfam" id="NF004976">
    <property type="entry name" value="PRK06349.1"/>
    <property type="match status" value="1"/>
</dbReference>
<dbReference type="UniPathway" id="UPA00050">
    <property type="reaction ID" value="UER00063"/>
</dbReference>
<evidence type="ECO:0000256" key="1">
    <source>
        <dbReference type="ARBA" id="ARBA00005056"/>
    </source>
</evidence>
<evidence type="ECO:0000256" key="8">
    <source>
        <dbReference type="ARBA" id="ARBA00022857"/>
    </source>
</evidence>
<dbReference type="Pfam" id="PF00742">
    <property type="entry name" value="Homoserine_dh"/>
    <property type="match status" value="1"/>
</dbReference>
<dbReference type="GO" id="GO:0004412">
    <property type="term" value="F:homoserine dehydrogenase activity"/>
    <property type="evidence" value="ECO:0007669"/>
    <property type="project" value="UniProtKB-EC"/>
</dbReference>
<proteinExistence type="inferred from homology"/>
<dbReference type="GO" id="GO:0009088">
    <property type="term" value="P:threonine biosynthetic process"/>
    <property type="evidence" value="ECO:0007669"/>
    <property type="project" value="UniProtKB-UniPathway"/>
</dbReference>
<dbReference type="FunFam" id="3.30.360.10:FF:000005">
    <property type="entry name" value="Homoserine dehydrogenase"/>
    <property type="match status" value="1"/>
</dbReference>
<dbReference type="GO" id="GO:0050661">
    <property type="term" value="F:NADP binding"/>
    <property type="evidence" value="ECO:0007669"/>
    <property type="project" value="InterPro"/>
</dbReference>
<sequence>MPVLNVAIAGFGTIGSGVAHVLAQHSEHPDAKINLAGILERDTQGKFVRSWFEKNPELFYESPEKLLEDPEVDVIVETIGGSGFARELITKALQNGKHVITANKDLIAVHGAELMEVARENGRHLLFEAAVAGAIPVLRLLKDYLQVQDIQGIRAILNGTTNYILSEMETNDLSFEEALSQAQDLGFAEQDPTNDIKGIDARYKLVILTYLITGQWFAPEQISLEGIDHLELADFEYAERMGRRIKLIANLRLSAQERVQVYVLPLMIEKDDILTKIAGSTNAVTLTGKYAEDITLIGKGAGSLPTASAIVSDLNKVQSHPEPFPPPAASRKLAIESMDEINFRHTLRFEVRDHPGIFGHYGKIFERLSINIYALEQLPQYHRIGKEGEETVIFTLTLQNCKEGLVQKALEEINQADYMLKPVVLLREIV</sequence>